<organism evidence="1 2">
    <name type="scientific">Ekhidna lutea</name>
    <dbReference type="NCBI Taxonomy" id="447679"/>
    <lineage>
        <taxon>Bacteria</taxon>
        <taxon>Pseudomonadati</taxon>
        <taxon>Bacteroidota</taxon>
        <taxon>Cytophagia</taxon>
        <taxon>Cytophagales</taxon>
        <taxon>Reichenbachiellaceae</taxon>
        <taxon>Ekhidna</taxon>
    </lineage>
</organism>
<dbReference type="Proteomes" id="UP000198393">
    <property type="component" value="Unassembled WGS sequence"/>
</dbReference>
<protein>
    <recommendedName>
        <fullName evidence="3">PPIC-type PPIASE domain-containing protein</fullName>
    </recommendedName>
</protein>
<gene>
    <name evidence="1" type="ORF">SAMN05421640_0687</name>
</gene>
<keyword evidence="2" id="KW-1185">Reference proteome</keyword>
<reference evidence="1 2" key="1">
    <citation type="submission" date="2017-06" db="EMBL/GenBank/DDBJ databases">
        <authorList>
            <person name="Kim H.J."/>
            <person name="Triplett B.A."/>
        </authorList>
    </citation>
    <scope>NUCLEOTIDE SEQUENCE [LARGE SCALE GENOMIC DNA]</scope>
    <source>
        <strain evidence="1 2">DSM 19307</strain>
    </source>
</reference>
<dbReference type="AlphaFoldDB" id="A0A239FKW0"/>
<dbReference type="EMBL" id="FZPD01000001">
    <property type="protein sequence ID" value="SNS56684.1"/>
    <property type="molecule type" value="Genomic_DNA"/>
</dbReference>
<proteinExistence type="predicted"/>
<accession>A0A239FKW0</accession>
<dbReference type="PROSITE" id="PS51257">
    <property type="entry name" value="PROKAR_LIPOPROTEIN"/>
    <property type="match status" value="1"/>
</dbReference>
<sequence>MRNILIFNILILTGCQYFQPKKETAEKVIARVGEKELLETNIQELLPANLSSNDSAVFVEKFVTDWVKKQLMISRAEGAIDFNEARIQKKVLDYQYALMVHELEQKYIDANLKEDVSDEEIASYYKEKSENFVLRQNLAKCVYFKVPSKAPNVWRLRRALRNYPRDTTEIWEYANEHAVKAFVEDSVWVKFDEVLIETPLKDVNDKGAFLKSNSSVEVSDEDYIYFIKIFEHKLIGEIAPLEFIKESVSDIIINKRKIALKKELEKKIYEEAEQTNAFEIYNN</sequence>
<dbReference type="OrthoDB" id="9785180at2"/>
<evidence type="ECO:0000313" key="1">
    <source>
        <dbReference type="EMBL" id="SNS56684.1"/>
    </source>
</evidence>
<name>A0A239FKW0_EKHLU</name>
<evidence type="ECO:0000313" key="2">
    <source>
        <dbReference type="Proteomes" id="UP000198393"/>
    </source>
</evidence>
<dbReference type="RefSeq" id="WP_089355438.1">
    <property type="nucleotide sequence ID" value="NZ_FZPD01000001.1"/>
</dbReference>
<evidence type="ECO:0008006" key="3">
    <source>
        <dbReference type="Google" id="ProtNLM"/>
    </source>
</evidence>